<dbReference type="SUPFAM" id="SSF48019">
    <property type="entry name" value="post-AAA+ oligomerization domain-like"/>
    <property type="match status" value="1"/>
</dbReference>
<dbReference type="GO" id="GO:0006281">
    <property type="term" value="P:DNA repair"/>
    <property type="evidence" value="ECO:0007669"/>
    <property type="project" value="TreeGrafter"/>
</dbReference>
<dbReference type="CDD" id="cd00009">
    <property type="entry name" value="AAA"/>
    <property type="match status" value="1"/>
</dbReference>
<evidence type="ECO:0000256" key="1">
    <source>
        <dbReference type="ARBA" id="ARBA00022705"/>
    </source>
</evidence>
<dbReference type="FunFam" id="3.40.50.300:FF:000136">
    <property type="entry name" value="Replication factor C subunit 5"/>
    <property type="match status" value="1"/>
</dbReference>
<dbReference type="KEGG" id="ccp:CHC_T00003399001"/>
<dbReference type="STRING" id="2769.R7Q9E5"/>
<dbReference type="InterPro" id="IPR050238">
    <property type="entry name" value="DNA_Rep/Repair_Clamp_Loader"/>
</dbReference>
<name>R7Q9E5_CHOCR</name>
<keyword evidence="1" id="KW-0235">DNA replication</keyword>
<dbReference type="PANTHER" id="PTHR11669:SF1">
    <property type="entry name" value="REPLICATION FACTOR C SUBUNIT 3"/>
    <property type="match status" value="1"/>
</dbReference>
<proteinExistence type="predicted"/>
<dbReference type="GeneID" id="17322214"/>
<dbReference type="InterPro" id="IPR027417">
    <property type="entry name" value="P-loop_NTPase"/>
</dbReference>
<dbReference type="Pfam" id="PF22534">
    <property type="entry name" value="RFC_C"/>
    <property type="match status" value="1"/>
</dbReference>
<sequence>MASDSLLWVDKYRPSSFDELSFHEDLTKRLRNLCSSNDIPHLLFYGPSGAGKRTRAGCVLKALFGPRADKKKVVHRVFKVGESSKQVEVTTVASSHHVEFNPSESGNNDRLVVQELIKDMASFAPIDMTSSNVSIKKSLKVIVLHEVDQMSRLAQQALRRTMEKYSRTCRIIMIAESVTRVLEPLRSRCLGIRVGLPTEGHIQSVLSGIAKREGVSLPEPLSKRLAQQSSRNLRRAILQFEATRVSVGGLDLPPGAPIMRGDWEYACNDAAILMTRSQSAQQLVHVRKRLQELLAHAIPPDVILRRLVENILNIADDEICPEICQLSAKFDRNLTNGTKPIFHLEAFAARFMQVYAQFLRSQAVMLD</sequence>
<dbReference type="FunFam" id="1.10.8.60:FF:000030">
    <property type="entry name" value="replication factor C subunit 3"/>
    <property type="match status" value="1"/>
</dbReference>
<dbReference type="Gene3D" id="3.40.50.300">
    <property type="entry name" value="P-loop containing nucleotide triphosphate hydrolases"/>
    <property type="match status" value="1"/>
</dbReference>
<dbReference type="GO" id="GO:0005663">
    <property type="term" value="C:DNA replication factor C complex"/>
    <property type="evidence" value="ECO:0007669"/>
    <property type="project" value="TreeGrafter"/>
</dbReference>
<organism evidence="2 3">
    <name type="scientific">Chondrus crispus</name>
    <name type="common">Carrageen Irish moss</name>
    <name type="synonym">Polymorpha crispa</name>
    <dbReference type="NCBI Taxonomy" id="2769"/>
    <lineage>
        <taxon>Eukaryota</taxon>
        <taxon>Rhodophyta</taxon>
        <taxon>Florideophyceae</taxon>
        <taxon>Rhodymeniophycidae</taxon>
        <taxon>Gigartinales</taxon>
        <taxon>Gigartinaceae</taxon>
        <taxon>Chondrus</taxon>
    </lineage>
</organism>
<dbReference type="AlphaFoldDB" id="R7Q9E5"/>
<dbReference type="InterPro" id="IPR008921">
    <property type="entry name" value="DNA_pol3_clamp-load_cplx_C"/>
</dbReference>
<evidence type="ECO:0000313" key="3">
    <source>
        <dbReference type="Proteomes" id="UP000012073"/>
    </source>
</evidence>
<gene>
    <name evidence="2" type="ORF">CHC_T00003399001</name>
</gene>
<keyword evidence="3" id="KW-1185">Reference proteome</keyword>
<protein>
    <submittedName>
        <fullName evidence="2">Uncharacterized protein</fullName>
    </submittedName>
</protein>
<dbReference type="PANTHER" id="PTHR11669">
    <property type="entry name" value="REPLICATION FACTOR C / DNA POLYMERASE III GAMMA-TAU SUBUNIT"/>
    <property type="match status" value="1"/>
</dbReference>
<dbReference type="EMBL" id="HG001705">
    <property type="protein sequence ID" value="CDF34679.1"/>
    <property type="molecule type" value="Genomic_DNA"/>
</dbReference>
<dbReference type="SUPFAM" id="SSF52540">
    <property type="entry name" value="P-loop containing nucleoside triphosphate hydrolases"/>
    <property type="match status" value="1"/>
</dbReference>
<dbReference type="GO" id="GO:0005634">
    <property type="term" value="C:nucleus"/>
    <property type="evidence" value="ECO:0007669"/>
    <property type="project" value="TreeGrafter"/>
</dbReference>
<dbReference type="GO" id="GO:0003677">
    <property type="term" value="F:DNA binding"/>
    <property type="evidence" value="ECO:0007669"/>
    <property type="project" value="InterPro"/>
</dbReference>
<dbReference type="Proteomes" id="UP000012073">
    <property type="component" value="Unassembled WGS sequence"/>
</dbReference>
<dbReference type="Gene3D" id="1.10.8.60">
    <property type="match status" value="1"/>
</dbReference>
<dbReference type="Pfam" id="PF21960">
    <property type="entry name" value="RCF1-5-like_lid"/>
    <property type="match status" value="1"/>
</dbReference>
<dbReference type="GO" id="GO:0003689">
    <property type="term" value="F:DNA clamp loader activity"/>
    <property type="evidence" value="ECO:0007669"/>
    <property type="project" value="TreeGrafter"/>
</dbReference>
<dbReference type="OrthoDB" id="761538at2759"/>
<evidence type="ECO:0000313" key="2">
    <source>
        <dbReference type="EMBL" id="CDF34679.1"/>
    </source>
</evidence>
<dbReference type="GO" id="GO:0006261">
    <property type="term" value="P:DNA-templated DNA replication"/>
    <property type="evidence" value="ECO:0007669"/>
    <property type="project" value="TreeGrafter"/>
</dbReference>
<dbReference type="PhylomeDB" id="R7Q9E5"/>
<accession>R7Q9E5</accession>
<dbReference type="RefSeq" id="XP_005714498.1">
    <property type="nucleotide sequence ID" value="XM_005714441.1"/>
</dbReference>
<dbReference type="OMA" id="LKADIMH"/>
<dbReference type="Gramene" id="CDF34679">
    <property type="protein sequence ID" value="CDF34679"/>
    <property type="gene ID" value="CHC_T00003399001"/>
</dbReference>
<reference evidence="3" key="1">
    <citation type="journal article" date="2013" name="Proc. Natl. Acad. Sci. U.S.A.">
        <title>Genome structure and metabolic features in the red seaweed Chondrus crispus shed light on evolution of the Archaeplastida.</title>
        <authorList>
            <person name="Collen J."/>
            <person name="Porcel B."/>
            <person name="Carre W."/>
            <person name="Ball S.G."/>
            <person name="Chaparro C."/>
            <person name="Tonon T."/>
            <person name="Barbeyron T."/>
            <person name="Michel G."/>
            <person name="Noel B."/>
            <person name="Valentin K."/>
            <person name="Elias M."/>
            <person name="Artiguenave F."/>
            <person name="Arun A."/>
            <person name="Aury J.M."/>
            <person name="Barbosa-Neto J.F."/>
            <person name="Bothwell J.H."/>
            <person name="Bouget F.Y."/>
            <person name="Brillet L."/>
            <person name="Cabello-Hurtado F."/>
            <person name="Capella-Gutierrez S."/>
            <person name="Charrier B."/>
            <person name="Cladiere L."/>
            <person name="Cock J.M."/>
            <person name="Coelho S.M."/>
            <person name="Colleoni C."/>
            <person name="Czjzek M."/>
            <person name="Da Silva C."/>
            <person name="Delage L."/>
            <person name="Denoeud F."/>
            <person name="Deschamps P."/>
            <person name="Dittami S.M."/>
            <person name="Gabaldon T."/>
            <person name="Gachon C.M."/>
            <person name="Groisillier A."/>
            <person name="Herve C."/>
            <person name="Jabbari K."/>
            <person name="Katinka M."/>
            <person name="Kloareg B."/>
            <person name="Kowalczyk N."/>
            <person name="Labadie K."/>
            <person name="Leblanc C."/>
            <person name="Lopez P.J."/>
            <person name="McLachlan D.H."/>
            <person name="Meslet-Cladiere L."/>
            <person name="Moustafa A."/>
            <person name="Nehr Z."/>
            <person name="Nyvall Collen P."/>
            <person name="Panaud O."/>
            <person name="Partensky F."/>
            <person name="Poulain J."/>
            <person name="Rensing S.A."/>
            <person name="Rousvoal S."/>
            <person name="Samson G."/>
            <person name="Symeonidi A."/>
            <person name="Weissenbach J."/>
            <person name="Zambounis A."/>
            <person name="Wincker P."/>
            <person name="Boyen C."/>
        </authorList>
    </citation>
    <scope>NUCLEOTIDE SEQUENCE [LARGE SCALE GENOMIC DNA]</scope>
    <source>
        <strain evidence="3">cv. Stackhouse</strain>
    </source>
</reference>
<dbReference type="Gene3D" id="1.20.272.10">
    <property type="match status" value="1"/>
</dbReference>
<dbReference type="Pfam" id="PF13177">
    <property type="entry name" value="DNA_pol3_delta2"/>
    <property type="match status" value="1"/>
</dbReference>